<evidence type="ECO:0000313" key="15">
    <source>
        <dbReference type="Proteomes" id="UP000184275"/>
    </source>
</evidence>
<comment type="catalytic activity">
    <reaction evidence="1 9 10">
        <text>[protein]-peptidylproline (omega=180) = [protein]-peptidylproline (omega=0)</text>
        <dbReference type="Rhea" id="RHEA:16237"/>
        <dbReference type="Rhea" id="RHEA-COMP:10747"/>
        <dbReference type="Rhea" id="RHEA-COMP:10748"/>
        <dbReference type="ChEBI" id="CHEBI:83833"/>
        <dbReference type="ChEBI" id="CHEBI:83834"/>
        <dbReference type="EC" id="5.2.1.8"/>
    </reaction>
</comment>
<evidence type="ECO:0000313" key="13">
    <source>
        <dbReference type="EMBL" id="SHK33873.1"/>
    </source>
</evidence>
<accession>A0A1M6RN25</accession>
<evidence type="ECO:0000256" key="1">
    <source>
        <dbReference type="ARBA" id="ARBA00000971"/>
    </source>
</evidence>
<reference evidence="14 16" key="3">
    <citation type="submission" date="2017-02" db="EMBL/GenBank/DDBJ databases">
        <authorList>
            <person name="Peterson S.W."/>
        </authorList>
    </citation>
    <scope>NUCLEOTIDE SEQUENCE [LARGE SCALE GENOMIC DNA]</scope>
    <source>
        <strain evidence="14 16">ATCC 43854</strain>
    </source>
</reference>
<sequence length="205" mass="23697">MMETIKKNKKVSISYYLKDENGAIIEEVPENFPFVYMHGCDSVIEGLEEALDGHSVGDHIIAHVPYTKGYGAYRKELIIKVPKEELKNIGELWLGMELEMVRDTDSTEFSIPEDPREIYNKNDNFDEPDIFVIREIQKNTVTLDGNHPFAGKDLTFEVDIIDIAEPSITELETGIPDEYEEDDDDFDSDEDFPEDEQNNFGRHWR</sequence>
<evidence type="ECO:0000256" key="10">
    <source>
        <dbReference type="RuleBase" id="RU003915"/>
    </source>
</evidence>
<dbReference type="PANTHER" id="PTHR47861:SF3">
    <property type="entry name" value="FKBP-TYPE PEPTIDYL-PROLYL CIS-TRANS ISOMERASE SLYD"/>
    <property type="match status" value="1"/>
</dbReference>
<keyword evidence="15" id="KW-1185">Reference proteome</keyword>
<dbReference type="Proteomes" id="UP000190449">
    <property type="component" value="Unassembled WGS sequence"/>
</dbReference>
<evidence type="ECO:0000313" key="14">
    <source>
        <dbReference type="EMBL" id="SJZ39099.1"/>
    </source>
</evidence>
<dbReference type="EMBL" id="FRAW01000004">
    <property type="protein sequence ID" value="SHK33873.1"/>
    <property type="molecule type" value="Genomic_DNA"/>
</dbReference>
<dbReference type="InterPro" id="IPR001179">
    <property type="entry name" value="PPIase_FKBP_dom"/>
</dbReference>
<dbReference type="GO" id="GO:0042026">
    <property type="term" value="P:protein refolding"/>
    <property type="evidence" value="ECO:0007669"/>
    <property type="project" value="UniProtKB-ARBA"/>
</dbReference>
<gene>
    <name evidence="14" type="ORF">SAMN02745108_00376</name>
    <name evidence="13" type="ORF">SAMN05720469_10459</name>
</gene>
<comment type="similarity">
    <text evidence="3 10">Belongs to the FKBP-type PPIase family.</text>
</comment>
<dbReference type="GO" id="GO:0003755">
    <property type="term" value="F:peptidyl-prolyl cis-trans isomerase activity"/>
    <property type="evidence" value="ECO:0007669"/>
    <property type="project" value="UniProtKB-UniRule"/>
</dbReference>
<dbReference type="EC" id="5.2.1.8" evidence="10"/>
<dbReference type="Pfam" id="PF00254">
    <property type="entry name" value="FKBP_C"/>
    <property type="match status" value="1"/>
</dbReference>
<dbReference type="InterPro" id="IPR046357">
    <property type="entry name" value="PPIase_dom_sf"/>
</dbReference>
<name>A0A1M6RN25_9BACT</name>
<evidence type="ECO:0000256" key="8">
    <source>
        <dbReference type="ARBA" id="ARBA00037071"/>
    </source>
</evidence>
<evidence type="ECO:0000256" key="5">
    <source>
        <dbReference type="ARBA" id="ARBA00023110"/>
    </source>
</evidence>
<protein>
    <recommendedName>
        <fullName evidence="10">Peptidyl-prolyl cis-trans isomerase</fullName>
        <ecNumber evidence="10">5.2.1.8</ecNumber>
    </recommendedName>
</protein>
<keyword evidence="5 9" id="KW-0697">Rotamase</keyword>
<feature type="domain" description="PPIase FKBP-type" evidence="12">
    <location>
        <begin position="8"/>
        <end position="82"/>
    </location>
</feature>
<comment type="subcellular location">
    <subcellularLocation>
        <location evidence="2">Cytoplasm</location>
    </subcellularLocation>
</comment>
<feature type="compositionally biased region" description="Acidic residues" evidence="11">
    <location>
        <begin position="175"/>
        <end position="197"/>
    </location>
</feature>
<accession>A0A1T4K9L1</accession>
<evidence type="ECO:0000256" key="4">
    <source>
        <dbReference type="ARBA" id="ARBA00022490"/>
    </source>
</evidence>
<dbReference type="STRING" id="28122.SAMN02745108_00376"/>
<evidence type="ECO:0000256" key="7">
    <source>
        <dbReference type="ARBA" id="ARBA00023235"/>
    </source>
</evidence>
<dbReference type="PROSITE" id="PS50059">
    <property type="entry name" value="FKBP_PPIASE"/>
    <property type="match status" value="1"/>
</dbReference>
<evidence type="ECO:0000256" key="2">
    <source>
        <dbReference type="ARBA" id="ARBA00004496"/>
    </source>
</evidence>
<keyword evidence="4" id="KW-0963">Cytoplasm</keyword>
<dbReference type="RefSeq" id="WP_233126526.1">
    <property type="nucleotide sequence ID" value="NZ_FRAW01000004.1"/>
</dbReference>
<dbReference type="GO" id="GO:0005737">
    <property type="term" value="C:cytoplasm"/>
    <property type="evidence" value="ECO:0007669"/>
    <property type="project" value="UniProtKB-SubCell"/>
</dbReference>
<dbReference type="Proteomes" id="UP000184275">
    <property type="component" value="Unassembled WGS sequence"/>
</dbReference>
<evidence type="ECO:0000256" key="11">
    <source>
        <dbReference type="SAM" id="MobiDB-lite"/>
    </source>
</evidence>
<evidence type="ECO:0000256" key="3">
    <source>
        <dbReference type="ARBA" id="ARBA00006577"/>
    </source>
</evidence>
<reference evidence="13" key="1">
    <citation type="submission" date="2016-11" db="EMBL/GenBank/DDBJ databases">
        <authorList>
            <person name="Jaros S."/>
            <person name="Januszkiewicz K."/>
            <person name="Wedrychowicz H."/>
        </authorList>
    </citation>
    <scope>NUCLEOTIDE SEQUENCE [LARGE SCALE GENOMIC DNA]</scope>
    <source>
        <strain evidence="13">UWOS</strain>
    </source>
</reference>
<reference evidence="15" key="2">
    <citation type="submission" date="2016-11" db="EMBL/GenBank/DDBJ databases">
        <authorList>
            <person name="Varghese N."/>
            <person name="Submissions S."/>
        </authorList>
    </citation>
    <scope>NUCLEOTIDE SEQUENCE [LARGE SCALE GENOMIC DNA]</scope>
    <source>
        <strain evidence="15">UWOS</strain>
    </source>
</reference>
<keyword evidence="7 9" id="KW-0413">Isomerase</keyword>
<evidence type="ECO:0000313" key="16">
    <source>
        <dbReference type="Proteomes" id="UP000190449"/>
    </source>
</evidence>
<proteinExistence type="inferred from homology"/>
<evidence type="ECO:0000259" key="12">
    <source>
        <dbReference type="PROSITE" id="PS50059"/>
    </source>
</evidence>
<keyword evidence="6" id="KW-0143">Chaperone</keyword>
<dbReference type="SUPFAM" id="SSF54534">
    <property type="entry name" value="FKBP-like"/>
    <property type="match status" value="1"/>
</dbReference>
<dbReference type="Gene3D" id="3.10.50.40">
    <property type="match status" value="1"/>
</dbReference>
<evidence type="ECO:0000256" key="9">
    <source>
        <dbReference type="PROSITE-ProRule" id="PRU00277"/>
    </source>
</evidence>
<dbReference type="PANTHER" id="PTHR47861">
    <property type="entry name" value="FKBP-TYPE PEPTIDYL-PROLYL CIS-TRANS ISOMERASE SLYD"/>
    <property type="match status" value="1"/>
</dbReference>
<feature type="region of interest" description="Disordered" evidence="11">
    <location>
        <begin position="167"/>
        <end position="205"/>
    </location>
</feature>
<evidence type="ECO:0000256" key="6">
    <source>
        <dbReference type="ARBA" id="ARBA00023186"/>
    </source>
</evidence>
<dbReference type="AlphaFoldDB" id="A0A1M6RN25"/>
<dbReference type="EMBL" id="FUWU01000004">
    <property type="protein sequence ID" value="SJZ39099.1"/>
    <property type="molecule type" value="Genomic_DNA"/>
</dbReference>
<comment type="function">
    <text evidence="8">Also involved in hydrogenase metallocenter assembly, probably by participating in the nickel insertion step. This function in hydrogenase biosynthesis requires chaperone activity and the presence of the metal-binding domain, but not PPIase activity.</text>
</comment>
<organism evidence="13 15">
    <name type="scientific">Fibrobacter intestinalis</name>
    <dbReference type="NCBI Taxonomy" id="28122"/>
    <lineage>
        <taxon>Bacteria</taxon>
        <taxon>Pseudomonadati</taxon>
        <taxon>Fibrobacterota</taxon>
        <taxon>Fibrobacteria</taxon>
        <taxon>Fibrobacterales</taxon>
        <taxon>Fibrobacteraceae</taxon>
        <taxon>Fibrobacter</taxon>
    </lineage>
</organism>